<name>A0A815UVS1_9BILA</name>
<accession>A0A815UVS1</accession>
<dbReference type="EMBL" id="CAJNOO010017502">
    <property type="protein sequence ID" value="CAF1524626.1"/>
    <property type="molecule type" value="Genomic_DNA"/>
</dbReference>
<feature type="non-terminal residue" evidence="1">
    <location>
        <position position="97"/>
    </location>
</feature>
<evidence type="ECO:0000313" key="2">
    <source>
        <dbReference type="Proteomes" id="UP000663882"/>
    </source>
</evidence>
<proteinExistence type="predicted"/>
<dbReference type="Proteomes" id="UP000663882">
    <property type="component" value="Unassembled WGS sequence"/>
</dbReference>
<sequence>GDASSSVNATVCTVTATSTTITIDPTTEYYFTTAATPSISTIVSATGTINDYCPGRHPTTRIQRYNSACNPSPDTSRCSNNQYQIWSGCLIGDSLAY</sequence>
<organism evidence="1 2">
    <name type="scientific">Rotaria sordida</name>
    <dbReference type="NCBI Taxonomy" id="392033"/>
    <lineage>
        <taxon>Eukaryota</taxon>
        <taxon>Metazoa</taxon>
        <taxon>Spiralia</taxon>
        <taxon>Gnathifera</taxon>
        <taxon>Rotifera</taxon>
        <taxon>Eurotatoria</taxon>
        <taxon>Bdelloidea</taxon>
        <taxon>Philodinida</taxon>
        <taxon>Philodinidae</taxon>
        <taxon>Rotaria</taxon>
    </lineage>
</organism>
<protein>
    <submittedName>
        <fullName evidence="1">Uncharacterized protein</fullName>
    </submittedName>
</protein>
<dbReference type="AlphaFoldDB" id="A0A815UVS1"/>
<feature type="non-terminal residue" evidence="1">
    <location>
        <position position="1"/>
    </location>
</feature>
<reference evidence="1" key="1">
    <citation type="submission" date="2021-02" db="EMBL/GenBank/DDBJ databases">
        <authorList>
            <person name="Nowell W R."/>
        </authorList>
    </citation>
    <scope>NUCLEOTIDE SEQUENCE</scope>
</reference>
<comment type="caution">
    <text evidence="1">The sequence shown here is derived from an EMBL/GenBank/DDBJ whole genome shotgun (WGS) entry which is preliminary data.</text>
</comment>
<evidence type="ECO:0000313" key="1">
    <source>
        <dbReference type="EMBL" id="CAF1524626.1"/>
    </source>
</evidence>
<gene>
    <name evidence="1" type="ORF">RFH988_LOCUS39365</name>
</gene>